<name>A0ACB8UEL2_9APHY</name>
<protein>
    <submittedName>
        <fullName evidence="1">Uncharacterized protein</fullName>
    </submittedName>
</protein>
<reference evidence="1" key="1">
    <citation type="journal article" date="2021" name="Environ. Microbiol.">
        <title>Gene family expansions and transcriptome signatures uncover fungal adaptations to wood decay.</title>
        <authorList>
            <person name="Hage H."/>
            <person name="Miyauchi S."/>
            <person name="Viragh M."/>
            <person name="Drula E."/>
            <person name="Min B."/>
            <person name="Chaduli D."/>
            <person name="Navarro D."/>
            <person name="Favel A."/>
            <person name="Norest M."/>
            <person name="Lesage-Meessen L."/>
            <person name="Balint B."/>
            <person name="Merenyi Z."/>
            <person name="de Eugenio L."/>
            <person name="Morin E."/>
            <person name="Martinez A.T."/>
            <person name="Baldrian P."/>
            <person name="Stursova M."/>
            <person name="Martinez M.J."/>
            <person name="Novotny C."/>
            <person name="Magnuson J.K."/>
            <person name="Spatafora J.W."/>
            <person name="Maurice S."/>
            <person name="Pangilinan J."/>
            <person name="Andreopoulos W."/>
            <person name="LaButti K."/>
            <person name="Hundley H."/>
            <person name="Na H."/>
            <person name="Kuo A."/>
            <person name="Barry K."/>
            <person name="Lipzen A."/>
            <person name="Henrissat B."/>
            <person name="Riley R."/>
            <person name="Ahrendt S."/>
            <person name="Nagy L.G."/>
            <person name="Grigoriev I.V."/>
            <person name="Martin F."/>
            <person name="Rosso M.N."/>
        </authorList>
    </citation>
    <scope>NUCLEOTIDE SEQUENCE</scope>
    <source>
        <strain evidence="1">CBS 384.51</strain>
    </source>
</reference>
<keyword evidence="2" id="KW-1185">Reference proteome</keyword>
<sequence length="268" mass="30066">MPLLPPDPRSLPHDTPVLGNVRRGACLMIKEVDPGCEVSLDLLHWRTADSGKLWNCGDNETGLSSFRRSLRRAFCSFAFSNRLRRQERTWLPSRLRMQVRYTSITDTRLLNDIVTGFPVSAKETCVQTRRDFPGGTTTLKAVILPDKLLRSITGEYKCSLGHRRQLIIRMRRGKHILAIQLVVTAGSHTRDCLTNSREKEQFKTFGRIGSSNSKLIGWSEAAHATPVALVLGRSRELNAFGGERKKKGSGNGKSYAHPQKDRNIKTGN</sequence>
<accession>A0ACB8UEL2</accession>
<gene>
    <name evidence="1" type="ORF">BDY19DRAFT_903503</name>
</gene>
<evidence type="ECO:0000313" key="2">
    <source>
        <dbReference type="Proteomes" id="UP001055072"/>
    </source>
</evidence>
<evidence type="ECO:0000313" key="1">
    <source>
        <dbReference type="EMBL" id="KAI0092735.1"/>
    </source>
</evidence>
<dbReference type="Proteomes" id="UP001055072">
    <property type="component" value="Unassembled WGS sequence"/>
</dbReference>
<proteinExistence type="predicted"/>
<organism evidence="1 2">
    <name type="scientific">Irpex rosettiformis</name>
    <dbReference type="NCBI Taxonomy" id="378272"/>
    <lineage>
        <taxon>Eukaryota</taxon>
        <taxon>Fungi</taxon>
        <taxon>Dikarya</taxon>
        <taxon>Basidiomycota</taxon>
        <taxon>Agaricomycotina</taxon>
        <taxon>Agaricomycetes</taxon>
        <taxon>Polyporales</taxon>
        <taxon>Irpicaceae</taxon>
        <taxon>Irpex</taxon>
    </lineage>
</organism>
<comment type="caution">
    <text evidence="1">The sequence shown here is derived from an EMBL/GenBank/DDBJ whole genome shotgun (WGS) entry which is preliminary data.</text>
</comment>
<dbReference type="EMBL" id="MU274903">
    <property type="protein sequence ID" value="KAI0092735.1"/>
    <property type="molecule type" value="Genomic_DNA"/>
</dbReference>